<gene>
    <name evidence="6" type="ORF">D0X99_15010</name>
</gene>
<evidence type="ECO:0000256" key="4">
    <source>
        <dbReference type="ARBA" id="ARBA00023136"/>
    </source>
</evidence>
<feature type="transmembrane region" description="Helical" evidence="5">
    <location>
        <begin position="67"/>
        <end position="84"/>
    </location>
</feature>
<dbReference type="EMBL" id="QXML01000007">
    <property type="protein sequence ID" value="RIW14109.1"/>
    <property type="molecule type" value="Genomic_DNA"/>
</dbReference>
<dbReference type="Proteomes" id="UP000283522">
    <property type="component" value="Unassembled WGS sequence"/>
</dbReference>
<evidence type="ECO:0000313" key="7">
    <source>
        <dbReference type="Proteomes" id="UP000283522"/>
    </source>
</evidence>
<dbReference type="InterPro" id="IPR032808">
    <property type="entry name" value="DoxX"/>
</dbReference>
<feature type="transmembrane region" description="Helical" evidence="5">
    <location>
        <begin position="115"/>
        <end position="132"/>
    </location>
</feature>
<evidence type="ECO:0000256" key="2">
    <source>
        <dbReference type="ARBA" id="ARBA00022692"/>
    </source>
</evidence>
<dbReference type="OrthoDB" id="5524812at2"/>
<keyword evidence="7" id="KW-1185">Reference proteome</keyword>
<evidence type="ECO:0000256" key="3">
    <source>
        <dbReference type="ARBA" id="ARBA00022989"/>
    </source>
</evidence>
<dbReference type="Pfam" id="PF07681">
    <property type="entry name" value="DoxX"/>
    <property type="match status" value="1"/>
</dbReference>
<sequence>MEKIIFRLKLFKSFQVFTIFVRYLLGIAFVWASILKIKGIRFEAYSGENSPIGSLSHLLEAMYRSGFFWYFIGWGQLIAGLLLMSQIFSTLGALVYFPIMLTIFVLTTAFQGPVFLTMTSLMLLTNIYLLLWDWNKLKFIILNNPGEYIDQNTEFSRKKFGHIVVYC</sequence>
<dbReference type="AlphaFoldDB" id="A0A418PPU1"/>
<dbReference type="GO" id="GO:0016020">
    <property type="term" value="C:membrane"/>
    <property type="evidence" value="ECO:0007669"/>
    <property type="project" value="UniProtKB-SubCell"/>
</dbReference>
<name>A0A418PPU1_9BACT</name>
<feature type="transmembrane region" description="Helical" evidence="5">
    <location>
        <begin position="91"/>
        <end position="109"/>
    </location>
</feature>
<accession>A0A418PPU1</accession>
<comment type="caution">
    <text evidence="6">The sequence shown here is derived from an EMBL/GenBank/DDBJ whole genome shotgun (WGS) entry which is preliminary data.</text>
</comment>
<evidence type="ECO:0000313" key="6">
    <source>
        <dbReference type="EMBL" id="RIW14109.1"/>
    </source>
</evidence>
<feature type="transmembrane region" description="Helical" evidence="5">
    <location>
        <begin position="12"/>
        <end position="34"/>
    </location>
</feature>
<keyword evidence="4 5" id="KW-0472">Membrane</keyword>
<proteinExistence type="predicted"/>
<evidence type="ECO:0000256" key="5">
    <source>
        <dbReference type="SAM" id="Phobius"/>
    </source>
</evidence>
<evidence type="ECO:0000256" key="1">
    <source>
        <dbReference type="ARBA" id="ARBA00004141"/>
    </source>
</evidence>
<dbReference type="RefSeq" id="WP_119478652.1">
    <property type="nucleotide sequence ID" value="NZ_QXML01000007.1"/>
</dbReference>
<protein>
    <submittedName>
        <fullName evidence="6">DoxX family membrane protein</fullName>
    </submittedName>
</protein>
<reference evidence="6 7" key="1">
    <citation type="submission" date="2018-09" db="EMBL/GenBank/DDBJ databases">
        <authorList>
            <person name="Wang X."/>
            <person name="Du Z."/>
        </authorList>
    </citation>
    <scope>NUCLEOTIDE SEQUENCE [LARGE SCALE GENOMIC DNA]</scope>
    <source>
        <strain evidence="6 7">N3</strain>
    </source>
</reference>
<keyword evidence="3 5" id="KW-1133">Transmembrane helix</keyword>
<organism evidence="6 7">
    <name type="scientific">Algoriphagus lacus</name>
    <dbReference type="NCBI Taxonomy" id="2056311"/>
    <lineage>
        <taxon>Bacteria</taxon>
        <taxon>Pseudomonadati</taxon>
        <taxon>Bacteroidota</taxon>
        <taxon>Cytophagia</taxon>
        <taxon>Cytophagales</taxon>
        <taxon>Cyclobacteriaceae</taxon>
        <taxon>Algoriphagus</taxon>
    </lineage>
</organism>
<comment type="subcellular location">
    <subcellularLocation>
        <location evidence="1">Membrane</location>
        <topology evidence="1">Multi-pass membrane protein</topology>
    </subcellularLocation>
</comment>
<keyword evidence="2 5" id="KW-0812">Transmembrane</keyword>